<reference evidence="2 3" key="1">
    <citation type="submission" date="2016-10" db="EMBL/GenBank/DDBJ databases">
        <authorList>
            <person name="de Groot N.N."/>
        </authorList>
    </citation>
    <scope>NUCLEOTIDE SEQUENCE [LARGE SCALE GENOMIC DNA]</scope>
    <source>
        <strain evidence="2 3">DSM 1801</strain>
    </source>
</reference>
<dbReference type="RefSeq" id="WP_092476507.1">
    <property type="nucleotide sequence ID" value="NZ_FOHN01000004.1"/>
</dbReference>
<dbReference type="AlphaFoldDB" id="A0A1H9ZNM5"/>
<dbReference type="STRING" id="29364.SAMN04487772_10426"/>
<dbReference type="InterPro" id="IPR036291">
    <property type="entry name" value="NAD(P)-bd_dom_sf"/>
</dbReference>
<dbReference type="Pfam" id="PF02558">
    <property type="entry name" value="ApbA"/>
    <property type="match status" value="1"/>
</dbReference>
<dbReference type="Proteomes" id="UP000199800">
    <property type="component" value="Unassembled WGS sequence"/>
</dbReference>
<evidence type="ECO:0000259" key="1">
    <source>
        <dbReference type="Pfam" id="PF02558"/>
    </source>
</evidence>
<feature type="domain" description="Ketopantoate reductase N-terminal" evidence="1">
    <location>
        <begin position="28"/>
        <end position="111"/>
    </location>
</feature>
<dbReference type="SUPFAM" id="SSF51735">
    <property type="entry name" value="NAD(P)-binding Rossmann-fold domains"/>
    <property type="match status" value="1"/>
</dbReference>
<organism evidence="2 3">
    <name type="scientific">[Clostridium] polysaccharolyticum</name>
    <dbReference type="NCBI Taxonomy" id="29364"/>
    <lineage>
        <taxon>Bacteria</taxon>
        <taxon>Bacillati</taxon>
        <taxon>Bacillota</taxon>
        <taxon>Clostridia</taxon>
        <taxon>Lachnospirales</taxon>
        <taxon>Lachnospiraceae</taxon>
    </lineage>
</organism>
<evidence type="ECO:0000313" key="3">
    <source>
        <dbReference type="Proteomes" id="UP000199800"/>
    </source>
</evidence>
<protein>
    <submittedName>
        <fullName evidence="2">Ketopantoate reductase PanE/ApbA</fullName>
    </submittedName>
</protein>
<sequence>MRIKTLSIVGMGALGIMYGNHIQNKIGMENVSFVIIATKYNGLTAALEMMKPILDENTIIISVSNGISSEEMIAERIGDKNLVYCVALGMDAMREGTALQYASKGKVQIGILKLERGESL</sequence>
<accession>A0A1H9ZNM5</accession>
<gene>
    <name evidence="2" type="ORF">SAMN04487772_10426</name>
</gene>
<proteinExistence type="predicted"/>
<name>A0A1H9ZNM5_9FIRM</name>
<dbReference type="EMBL" id="FOHN01000004">
    <property type="protein sequence ID" value="SES83243.1"/>
    <property type="molecule type" value="Genomic_DNA"/>
</dbReference>
<dbReference type="OrthoDB" id="9793586at2"/>
<dbReference type="Gene3D" id="3.40.50.720">
    <property type="entry name" value="NAD(P)-binding Rossmann-like Domain"/>
    <property type="match status" value="1"/>
</dbReference>
<evidence type="ECO:0000313" key="2">
    <source>
        <dbReference type="EMBL" id="SES83243.1"/>
    </source>
</evidence>
<dbReference type="InterPro" id="IPR013332">
    <property type="entry name" value="KPR_N"/>
</dbReference>
<keyword evidence="3" id="KW-1185">Reference proteome</keyword>